<comment type="caution">
    <text evidence="1">The sequence shown here is derived from an EMBL/GenBank/DDBJ whole genome shotgun (WGS) entry which is preliminary data.</text>
</comment>
<dbReference type="Gene3D" id="3.40.50.1000">
    <property type="entry name" value="HAD superfamily/HAD-like"/>
    <property type="match status" value="1"/>
</dbReference>
<dbReference type="EMBL" id="LQIR01000001">
    <property type="protein sequence ID" value="KUI21392.1"/>
    <property type="molecule type" value="Genomic_DNA"/>
</dbReference>
<dbReference type="FunFam" id="3.40.50.1000:FF:000162">
    <property type="entry name" value="HAD-like protein"/>
    <property type="match status" value="1"/>
</dbReference>
<dbReference type="Proteomes" id="UP000053707">
    <property type="component" value="Unassembled WGS sequence"/>
</dbReference>
<dbReference type="PANTHER" id="PTHR18901:SF38">
    <property type="entry name" value="PSEUDOURIDINE-5'-PHOSPHATASE"/>
    <property type="match status" value="1"/>
</dbReference>
<dbReference type="InterPro" id="IPR036412">
    <property type="entry name" value="HAD-like_sf"/>
</dbReference>
<reference evidence="1 2" key="1">
    <citation type="submission" date="2016-01" db="EMBL/GenBank/DDBJ databases">
        <authorList>
            <consortium name="TB Trials Study Group"/>
            <person name="Sutton G."/>
            <person name="Brinkac L."/>
            <person name="Sanka R."/>
            <person name="Adams M."/>
            <person name="Lau E.L."/>
            <person name="Macaden R."/>
            <person name="Grewal H.M.S."/>
        </authorList>
    </citation>
    <scope>NUCLEOTIDE SEQUENCE [LARGE SCALE GENOMIC DNA]</scope>
    <source>
        <strain evidence="1 2">IS-1744</strain>
    </source>
</reference>
<dbReference type="Gene3D" id="1.10.150.240">
    <property type="entry name" value="Putative phosphatase, domain 2"/>
    <property type="match status" value="1"/>
</dbReference>
<proteinExistence type="predicted"/>
<dbReference type="InterPro" id="IPR023198">
    <property type="entry name" value="PGP-like_dom2"/>
</dbReference>
<keyword evidence="2" id="KW-1185">Reference proteome</keyword>
<dbReference type="InterPro" id="IPR041492">
    <property type="entry name" value="HAD_2"/>
</dbReference>
<dbReference type="PRINTS" id="PR00413">
    <property type="entry name" value="HADHALOGNASE"/>
</dbReference>
<sequence>MRAVLFDMDGTLVDSEKLWDVSLGALYAELGGELTPQVREVLVGGSAEDTIRTVYTDLGLEQDPRAMAESNRWLHDYTAELFDGGLEWCDGAQELLDELAAEEIPMALVTNTLRALTDKALNSIGSHYFSVTVCGDEVARGKPAPDVYERAATLLGFDPVACLAVEDSVTGSAAAERAGCPVLVVPNDVAVPEGPRRHHASSLAGLRAADLHQVHSELVTRPGERTA</sequence>
<dbReference type="InterPro" id="IPR023214">
    <property type="entry name" value="HAD_sf"/>
</dbReference>
<dbReference type="RefSeq" id="WP_064394184.1">
    <property type="nucleotide sequence ID" value="NZ_LQIR01000001.1"/>
</dbReference>
<dbReference type="AlphaFoldDB" id="A0A101AEB2"/>
<dbReference type="SUPFAM" id="SSF56784">
    <property type="entry name" value="HAD-like"/>
    <property type="match status" value="1"/>
</dbReference>
<name>A0A101AEB2_9MYCO</name>
<dbReference type="GO" id="GO:0016787">
    <property type="term" value="F:hydrolase activity"/>
    <property type="evidence" value="ECO:0007669"/>
    <property type="project" value="UniProtKB-KW"/>
</dbReference>
<evidence type="ECO:0000313" key="1">
    <source>
        <dbReference type="EMBL" id="KUI21392.1"/>
    </source>
</evidence>
<accession>A0A101AEB2</accession>
<organism evidence="1 2">
    <name type="scientific">Mycobacterium lehmannii</name>
    <dbReference type="NCBI Taxonomy" id="2048550"/>
    <lineage>
        <taxon>Bacteria</taxon>
        <taxon>Bacillati</taxon>
        <taxon>Actinomycetota</taxon>
        <taxon>Actinomycetes</taxon>
        <taxon>Mycobacteriales</taxon>
        <taxon>Mycobacteriaceae</taxon>
        <taxon>Mycobacterium</taxon>
    </lineage>
</organism>
<protein>
    <submittedName>
        <fullName evidence="1">HAD family hydrolase</fullName>
    </submittedName>
</protein>
<dbReference type="NCBIfam" id="TIGR01509">
    <property type="entry name" value="HAD-SF-IA-v3"/>
    <property type="match status" value="1"/>
</dbReference>
<dbReference type="InterPro" id="IPR006439">
    <property type="entry name" value="HAD-SF_hydro_IA"/>
</dbReference>
<dbReference type="SFLD" id="SFLDS00003">
    <property type="entry name" value="Haloacid_Dehalogenase"/>
    <property type="match status" value="1"/>
</dbReference>
<keyword evidence="1" id="KW-0378">Hydrolase</keyword>
<gene>
    <name evidence="1" type="ORF">AU192_12050</name>
</gene>
<evidence type="ECO:0000313" key="2">
    <source>
        <dbReference type="Proteomes" id="UP000053707"/>
    </source>
</evidence>
<dbReference type="CDD" id="cd07505">
    <property type="entry name" value="HAD_BPGM-like"/>
    <property type="match status" value="1"/>
</dbReference>
<dbReference type="PANTHER" id="PTHR18901">
    <property type="entry name" value="2-DEOXYGLUCOSE-6-PHOSPHATE PHOSPHATASE 2"/>
    <property type="match status" value="1"/>
</dbReference>
<dbReference type="Pfam" id="PF13419">
    <property type="entry name" value="HAD_2"/>
    <property type="match status" value="1"/>
</dbReference>
<dbReference type="SFLD" id="SFLDG01129">
    <property type="entry name" value="C1.5:_HAD__Beta-PGM__Phosphata"/>
    <property type="match status" value="1"/>
</dbReference>